<evidence type="ECO:0000256" key="3">
    <source>
        <dbReference type="ARBA" id="ARBA00022989"/>
    </source>
</evidence>
<dbReference type="GO" id="GO:0016020">
    <property type="term" value="C:membrane"/>
    <property type="evidence" value="ECO:0007669"/>
    <property type="project" value="UniProtKB-SubCell"/>
</dbReference>
<dbReference type="Pfam" id="PF01925">
    <property type="entry name" value="TauE"/>
    <property type="match status" value="1"/>
</dbReference>
<proteinExistence type="predicted"/>
<keyword evidence="7" id="KW-1185">Reference proteome</keyword>
<evidence type="ECO:0000256" key="5">
    <source>
        <dbReference type="SAM" id="Phobius"/>
    </source>
</evidence>
<evidence type="ECO:0000256" key="2">
    <source>
        <dbReference type="ARBA" id="ARBA00022692"/>
    </source>
</evidence>
<comment type="caution">
    <text evidence="6">The sequence shown here is derived from an EMBL/GenBank/DDBJ whole genome shotgun (WGS) entry which is preliminary data.</text>
</comment>
<dbReference type="PANTHER" id="PTHR14255:SF3">
    <property type="entry name" value="SULFITE EXPORTER TAUE_SAFE FAMILY PROTEIN 5-RELATED"/>
    <property type="match status" value="1"/>
</dbReference>
<dbReference type="EMBL" id="CAUJNA010003838">
    <property type="protein sequence ID" value="CAJ1410763.1"/>
    <property type="molecule type" value="Genomic_DNA"/>
</dbReference>
<keyword evidence="2 5" id="KW-0812">Transmembrane</keyword>
<dbReference type="GO" id="GO:0016567">
    <property type="term" value="P:protein ubiquitination"/>
    <property type="evidence" value="ECO:0007669"/>
    <property type="project" value="TreeGrafter"/>
</dbReference>
<feature type="transmembrane region" description="Helical" evidence="5">
    <location>
        <begin position="146"/>
        <end position="167"/>
    </location>
</feature>
<evidence type="ECO:0000313" key="6">
    <source>
        <dbReference type="EMBL" id="CAJ1410763.1"/>
    </source>
</evidence>
<feature type="transmembrane region" description="Helical" evidence="5">
    <location>
        <begin position="118"/>
        <end position="139"/>
    </location>
</feature>
<comment type="subcellular location">
    <subcellularLocation>
        <location evidence="1">Membrane</location>
        <topology evidence="1">Multi-pass membrane protein</topology>
    </subcellularLocation>
</comment>
<keyword evidence="3 5" id="KW-1133">Transmembrane helix</keyword>
<gene>
    <name evidence="6" type="ORF">EVOR1521_LOCUS31525</name>
</gene>
<evidence type="ECO:0000256" key="4">
    <source>
        <dbReference type="ARBA" id="ARBA00023136"/>
    </source>
</evidence>
<organism evidence="6 7">
    <name type="scientific">Effrenium voratum</name>
    <dbReference type="NCBI Taxonomy" id="2562239"/>
    <lineage>
        <taxon>Eukaryota</taxon>
        <taxon>Sar</taxon>
        <taxon>Alveolata</taxon>
        <taxon>Dinophyceae</taxon>
        <taxon>Suessiales</taxon>
        <taxon>Symbiodiniaceae</taxon>
        <taxon>Effrenium</taxon>
    </lineage>
</organism>
<feature type="transmembrane region" description="Helical" evidence="5">
    <location>
        <begin position="78"/>
        <end position="98"/>
    </location>
</feature>
<keyword evidence="4 5" id="KW-0472">Membrane</keyword>
<dbReference type="PANTHER" id="PTHR14255">
    <property type="entry name" value="CEREBLON"/>
    <property type="match status" value="1"/>
</dbReference>
<feature type="transmembrane region" description="Helical" evidence="5">
    <location>
        <begin position="179"/>
        <end position="197"/>
    </location>
</feature>
<dbReference type="AlphaFoldDB" id="A0AA36JQX7"/>
<sequence>MWARVGFNFLFCADYLIMSKDVGVETCSGVYWVALLGLYPAIALSLAYAMKLLRELEDWHAARNDPPVEGDPAISRRALAWVPLLAITVGLLAGLLGLGGGEFMVPLLLEFGTHARVAAATSGFLIFFSTSSNVVHYLVAGTIEPFLGYGASCFLFAMAGSLCGLLAGNTRYVRNHSYLIIFLVALALLASALLLVVRGFSEIDWTWGGFCP</sequence>
<evidence type="ECO:0000256" key="1">
    <source>
        <dbReference type="ARBA" id="ARBA00004141"/>
    </source>
</evidence>
<dbReference type="GO" id="GO:0031464">
    <property type="term" value="C:Cul4A-RING E3 ubiquitin ligase complex"/>
    <property type="evidence" value="ECO:0007669"/>
    <property type="project" value="TreeGrafter"/>
</dbReference>
<accession>A0AA36JQX7</accession>
<feature type="transmembrane region" description="Helical" evidence="5">
    <location>
        <begin position="29"/>
        <end position="49"/>
    </location>
</feature>
<name>A0AA36JQX7_9DINO</name>
<protein>
    <submittedName>
        <fullName evidence="6">Uncharacterized protein</fullName>
    </submittedName>
</protein>
<dbReference type="InterPro" id="IPR002781">
    <property type="entry name" value="TM_pro_TauE-like"/>
</dbReference>
<reference evidence="6" key="1">
    <citation type="submission" date="2023-08" db="EMBL/GenBank/DDBJ databases">
        <authorList>
            <person name="Chen Y."/>
            <person name="Shah S."/>
            <person name="Dougan E. K."/>
            <person name="Thang M."/>
            <person name="Chan C."/>
        </authorList>
    </citation>
    <scope>NUCLEOTIDE SEQUENCE</scope>
</reference>
<evidence type="ECO:0000313" key="7">
    <source>
        <dbReference type="Proteomes" id="UP001178507"/>
    </source>
</evidence>
<dbReference type="Proteomes" id="UP001178507">
    <property type="component" value="Unassembled WGS sequence"/>
</dbReference>